<gene>
    <name evidence="2" type="ORF">AYP45_12860</name>
</gene>
<comment type="caution">
    <text evidence="2">The sequence shown here is derived from an EMBL/GenBank/DDBJ whole genome shotgun (WGS) entry which is preliminary data.</text>
</comment>
<dbReference type="AlphaFoldDB" id="A0A1V4ARN5"/>
<evidence type="ECO:0000313" key="3">
    <source>
        <dbReference type="Proteomes" id="UP000189681"/>
    </source>
</evidence>
<evidence type="ECO:0000259" key="1">
    <source>
        <dbReference type="Pfam" id="PF18480"/>
    </source>
</evidence>
<name>A0A1V4ARN5_9BACT</name>
<proteinExistence type="predicted"/>
<sequence>MKIFVDENIPLMTVRTLREMGHTVTDIRNTPDKGMTDDVVWEMVQREKQLLITTDKGFVQYRDEQHHGILIVRLRKPNRHKIHQRVMKAITRYSEKEWPGMLVVMRDTVQSVWRSADRN</sequence>
<reference evidence="2 3" key="1">
    <citation type="journal article" date="2017" name="Water Res.">
        <title>Discovery and metagenomic analysis of an anammox bacterial enrichment related to Candidatus "Brocadia caroliniensis" in a full-scale glycerol-fed nitritation-denitritation separate centrate treatment process.</title>
        <authorList>
            <person name="Park H."/>
            <person name="Brotto A.C."/>
            <person name="van Loosdrecht M.C."/>
            <person name="Chandran K."/>
        </authorList>
    </citation>
    <scope>NUCLEOTIDE SEQUENCE [LARGE SCALE GENOMIC DNA]</scope>
    <source>
        <strain evidence="2">26THWARD</strain>
    </source>
</reference>
<accession>A0A1V4ARN5</accession>
<dbReference type="InterPro" id="IPR041049">
    <property type="entry name" value="DUF5615"/>
</dbReference>
<feature type="domain" description="DUF5615" evidence="1">
    <location>
        <begin position="1"/>
        <end position="106"/>
    </location>
</feature>
<dbReference type="Pfam" id="PF18480">
    <property type="entry name" value="DUF5615"/>
    <property type="match status" value="1"/>
</dbReference>
<organism evidence="2 3">
    <name type="scientific">Candidatus Brocadia carolinensis</name>
    <dbReference type="NCBI Taxonomy" id="1004156"/>
    <lineage>
        <taxon>Bacteria</taxon>
        <taxon>Pseudomonadati</taxon>
        <taxon>Planctomycetota</taxon>
        <taxon>Candidatus Brocadiia</taxon>
        <taxon>Candidatus Brocadiales</taxon>
        <taxon>Candidatus Brocadiaceae</taxon>
        <taxon>Candidatus Brocadia</taxon>
    </lineage>
</organism>
<dbReference type="Proteomes" id="UP000189681">
    <property type="component" value="Unassembled WGS sequence"/>
</dbReference>
<dbReference type="EMBL" id="AYTS01000117">
    <property type="protein sequence ID" value="OOP55783.1"/>
    <property type="molecule type" value="Genomic_DNA"/>
</dbReference>
<evidence type="ECO:0000313" key="2">
    <source>
        <dbReference type="EMBL" id="OOP55783.1"/>
    </source>
</evidence>
<dbReference type="STRING" id="1004156.AYP45_12860"/>
<protein>
    <recommendedName>
        <fullName evidence="1">DUF5615 domain-containing protein</fullName>
    </recommendedName>
</protein>